<sequence length="602" mass="67575">MAATNETDDQNQLIAVGARISQGPWRGTVRYVGLVPPTEGIWLGIEWDDASRGKHDGSHKGVRYFNCRHNTNAGSFIRPSSSKLSFGSSFLQAIRYKYVTEPEVENASNTAISAQQYSRKNLAEIEIEAPNMEGVRRRNAQLHRLREVGLGGWKMERGDDASSKGDNTASSSESFAEVARAFDEAHGEKEGDIARTCPNLRWLDLSRSLLPSWQELSNITKDLQHLETLLLHFNRFEPISQSEVHIQPQAFTNLKDLRADGTLISWQEMCQIGLHMPSLESIQAGENGLNMFECDLADQKSPFPQLRQINLANNQISNWPALLAALEICPKMERIILSDNEITSIPPVPHLTNEAKARKLLHISLNNNALQSWTDLENLDAWCLGLQSLSITAEHCPFLASLDPRDIRPLVVARLPHLQTLNHAAISQTERRDAELYYLSRMSKETAGMSSIQRDQLHPRLRALEEKYGKQEEAKSESNTKESSQKSTLRSKLLTIKIHKSTSIPTSKPPHFTSSESTEGTEVSLLTTTPIRLLQGKIARALGIKGGARSIESIWALLNDTKQQIRNLDDDRIIYPLENLDWDLSAYNITKDDQLIIVVNEN</sequence>
<dbReference type="InterPro" id="IPR000938">
    <property type="entry name" value="CAP-Gly_domain"/>
</dbReference>
<dbReference type="InterPro" id="IPR001611">
    <property type="entry name" value="Leu-rich_rpt"/>
</dbReference>
<dbReference type="OrthoDB" id="5273213at2759"/>
<feature type="domain" description="CAP-Gly" evidence="4">
    <location>
        <begin position="33"/>
        <end position="78"/>
    </location>
</feature>
<evidence type="ECO:0000256" key="1">
    <source>
        <dbReference type="ARBA" id="ARBA00022614"/>
    </source>
</evidence>
<evidence type="ECO:0000256" key="2">
    <source>
        <dbReference type="ARBA" id="ARBA00022737"/>
    </source>
</evidence>
<evidence type="ECO:0000256" key="3">
    <source>
        <dbReference type="SAM" id="MobiDB-lite"/>
    </source>
</evidence>
<protein>
    <recommendedName>
        <fullName evidence="4">CAP-Gly domain-containing protein</fullName>
    </recommendedName>
</protein>
<dbReference type="PROSITE" id="PS00845">
    <property type="entry name" value="CAP_GLY_1"/>
    <property type="match status" value="1"/>
</dbReference>
<dbReference type="InParanoid" id="A0A316VEB6"/>
<dbReference type="STRING" id="1280837.A0A316VEB6"/>
<evidence type="ECO:0000313" key="5">
    <source>
        <dbReference type="EMBL" id="PWN35997.1"/>
    </source>
</evidence>
<dbReference type="GO" id="GO:0007010">
    <property type="term" value="P:cytoskeleton organization"/>
    <property type="evidence" value="ECO:0007669"/>
    <property type="project" value="TreeGrafter"/>
</dbReference>
<keyword evidence="2" id="KW-0677">Repeat</keyword>
<dbReference type="Gene3D" id="2.30.30.190">
    <property type="entry name" value="CAP Gly-rich-like domain"/>
    <property type="match status" value="1"/>
</dbReference>
<dbReference type="PANTHER" id="PTHR18849:SF0">
    <property type="entry name" value="CILIA- AND FLAGELLA-ASSOCIATED PROTEIN 410-RELATED"/>
    <property type="match status" value="1"/>
</dbReference>
<keyword evidence="6" id="KW-1185">Reference proteome</keyword>
<proteinExistence type="predicted"/>
<reference evidence="5 6" key="1">
    <citation type="journal article" date="2018" name="Mol. Biol. Evol.">
        <title>Broad Genomic Sampling Reveals a Smut Pathogenic Ancestry of the Fungal Clade Ustilaginomycotina.</title>
        <authorList>
            <person name="Kijpornyongpan T."/>
            <person name="Mondo S.J."/>
            <person name="Barry K."/>
            <person name="Sandor L."/>
            <person name="Lee J."/>
            <person name="Lipzen A."/>
            <person name="Pangilinan J."/>
            <person name="LaButti K."/>
            <person name="Hainaut M."/>
            <person name="Henrissat B."/>
            <person name="Grigoriev I.V."/>
            <person name="Spatafora J.W."/>
            <person name="Aime M.C."/>
        </authorList>
    </citation>
    <scope>NUCLEOTIDE SEQUENCE [LARGE SCALE GENOMIC DNA]</scope>
    <source>
        <strain evidence="5 6">MCA 3882</strain>
    </source>
</reference>
<name>A0A316VEB6_9BASI</name>
<accession>A0A316VEB6</accession>
<feature type="compositionally biased region" description="Polar residues" evidence="3">
    <location>
        <begin position="164"/>
        <end position="174"/>
    </location>
</feature>
<dbReference type="Pfam" id="PF01302">
    <property type="entry name" value="CAP_GLY"/>
    <property type="match status" value="1"/>
</dbReference>
<dbReference type="PROSITE" id="PS51450">
    <property type="entry name" value="LRR"/>
    <property type="match status" value="3"/>
</dbReference>
<feature type="compositionally biased region" description="Basic and acidic residues" evidence="3">
    <location>
        <begin position="468"/>
        <end position="484"/>
    </location>
</feature>
<dbReference type="SUPFAM" id="SSF52058">
    <property type="entry name" value="L domain-like"/>
    <property type="match status" value="1"/>
</dbReference>
<dbReference type="Gene3D" id="3.80.10.10">
    <property type="entry name" value="Ribonuclease Inhibitor"/>
    <property type="match status" value="2"/>
</dbReference>
<feature type="region of interest" description="Disordered" evidence="3">
    <location>
        <begin position="155"/>
        <end position="175"/>
    </location>
</feature>
<organism evidence="5 6">
    <name type="scientific">Meira miltonrushii</name>
    <dbReference type="NCBI Taxonomy" id="1280837"/>
    <lineage>
        <taxon>Eukaryota</taxon>
        <taxon>Fungi</taxon>
        <taxon>Dikarya</taxon>
        <taxon>Basidiomycota</taxon>
        <taxon>Ustilaginomycotina</taxon>
        <taxon>Exobasidiomycetes</taxon>
        <taxon>Exobasidiales</taxon>
        <taxon>Brachybasidiaceae</taxon>
        <taxon>Meira</taxon>
    </lineage>
</organism>
<evidence type="ECO:0000313" key="6">
    <source>
        <dbReference type="Proteomes" id="UP000245771"/>
    </source>
</evidence>
<gene>
    <name evidence="5" type="ORF">FA14DRAFT_146124</name>
</gene>
<evidence type="ECO:0000259" key="4">
    <source>
        <dbReference type="PROSITE" id="PS50245"/>
    </source>
</evidence>
<dbReference type="SUPFAM" id="SSF74924">
    <property type="entry name" value="Cap-Gly domain"/>
    <property type="match status" value="1"/>
</dbReference>
<dbReference type="EMBL" id="KZ819603">
    <property type="protein sequence ID" value="PWN35997.1"/>
    <property type="molecule type" value="Genomic_DNA"/>
</dbReference>
<keyword evidence="1" id="KW-0433">Leucine-rich repeat</keyword>
<dbReference type="SMART" id="SM01052">
    <property type="entry name" value="CAP_GLY"/>
    <property type="match status" value="1"/>
</dbReference>
<dbReference type="PROSITE" id="PS50245">
    <property type="entry name" value="CAP_GLY_2"/>
    <property type="match status" value="1"/>
</dbReference>
<dbReference type="InterPro" id="IPR032675">
    <property type="entry name" value="LRR_dom_sf"/>
</dbReference>
<dbReference type="InterPro" id="IPR036859">
    <property type="entry name" value="CAP-Gly_dom_sf"/>
</dbReference>
<feature type="region of interest" description="Disordered" evidence="3">
    <location>
        <begin position="468"/>
        <end position="521"/>
    </location>
</feature>
<dbReference type="Proteomes" id="UP000245771">
    <property type="component" value="Unassembled WGS sequence"/>
</dbReference>
<dbReference type="PANTHER" id="PTHR18849">
    <property type="entry name" value="LEUCINE RICH REPEAT PROTEIN"/>
    <property type="match status" value="1"/>
</dbReference>
<dbReference type="AlphaFoldDB" id="A0A316VEB6"/>
<dbReference type="GeneID" id="37019083"/>
<dbReference type="RefSeq" id="XP_025356299.1">
    <property type="nucleotide sequence ID" value="XM_025497302.1"/>
</dbReference>